<evidence type="ECO:0000313" key="1">
    <source>
        <dbReference type="EMBL" id="KAI3785207.1"/>
    </source>
</evidence>
<name>A0ACB9GP83_9ASTR</name>
<reference evidence="1 2" key="2">
    <citation type="journal article" date="2022" name="Mol. Ecol. Resour.">
        <title>The genomes of chicory, endive, great burdock and yacon provide insights into Asteraceae paleo-polyploidization history and plant inulin production.</title>
        <authorList>
            <person name="Fan W."/>
            <person name="Wang S."/>
            <person name="Wang H."/>
            <person name="Wang A."/>
            <person name="Jiang F."/>
            <person name="Liu H."/>
            <person name="Zhao H."/>
            <person name="Xu D."/>
            <person name="Zhang Y."/>
        </authorList>
    </citation>
    <scope>NUCLEOTIDE SEQUENCE [LARGE SCALE GENOMIC DNA]</scope>
    <source>
        <strain evidence="2">cv. Yunnan</strain>
        <tissue evidence="1">Leaves</tissue>
    </source>
</reference>
<evidence type="ECO:0000313" key="2">
    <source>
        <dbReference type="Proteomes" id="UP001056120"/>
    </source>
</evidence>
<protein>
    <submittedName>
        <fullName evidence="1">Uncharacterized protein</fullName>
    </submittedName>
</protein>
<sequence>MIHSTKTPSQRTSKLIPIINPSSCTFQNLLPRRKAANKIVLMKLSKMMTAVALHPETMEKFYPSSEDIVVKSEGSFLEMPTAMHEAKPTLYNVVKKMINKMGYKGNKLLESLWFVA</sequence>
<dbReference type="EMBL" id="CM042031">
    <property type="protein sequence ID" value="KAI3785207.1"/>
    <property type="molecule type" value="Genomic_DNA"/>
</dbReference>
<reference evidence="2" key="1">
    <citation type="journal article" date="2022" name="Mol. Ecol. Resour.">
        <title>The genomes of chicory, endive, great burdock and yacon provide insights into Asteraceae palaeo-polyploidization history and plant inulin production.</title>
        <authorList>
            <person name="Fan W."/>
            <person name="Wang S."/>
            <person name="Wang H."/>
            <person name="Wang A."/>
            <person name="Jiang F."/>
            <person name="Liu H."/>
            <person name="Zhao H."/>
            <person name="Xu D."/>
            <person name="Zhang Y."/>
        </authorList>
    </citation>
    <scope>NUCLEOTIDE SEQUENCE [LARGE SCALE GENOMIC DNA]</scope>
    <source>
        <strain evidence="2">cv. Yunnan</strain>
    </source>
</reference>
<keyword evidence="2" id="KW-1185">Reference proteome</keyword>
<organism evidence="1 2">
    <name type="scientific">Smallanthus sonchifolius</name>
    <dbReference type="NCBI Taxonomy" id="185202"/>
    <lineage>
        <taxon>Eukaryota</taxon>
        <taxon>Viridiplantae</taxon>
        <taxon>Streptophyta</taxon>
        <taxon>Embryophyta</taxon>
        <taxon>Tracheophyta</taxon>
        <taxon>Spermatophyta</taxon>
        <taxon>Magnoliopsida</taxon>
        <taxon>eudicotyledons</taxon>
        <taxon>Gunneridae</taxon>
        <taxon>Pentapetalae</taxon>
        <taxon>asterids</taxon>
        <taxon>campanulids</taxon>
        <taxon>Asterales</taxon>
        <taxon>Asteraceae</taxon>
        <taxon>Asteroideae</taxon>
        <taxon>Heliantheae alliance</taxon>
        <taxon>Millerieae</taxon>
        <taxon>Smallanthus</taxon>
    </lineage>
</organism>
<gene>
    <name evidence="1" type="ORF">L1987_44321</name>
</gene>
<comment type="caution">
    <text evidence="1">The sequence shown here is derived from an EMBL/GenBank/DDBJ whole genome shotgun (WGS) entry which is preliminary data.</text>
</comment>
<dbReference type="Proteomes" id="UP001056120">
    <property type="component" value="Linkage Group LG14"/>
</dbReference>
<accession>A0ACB9GP83</accession>
<proteinExistence type="predicted"/>